<evidence type="ECO:0000256" key="1">
    <source>
        <dbReference type="SAM" id="MobiDB-lite"/>
    </source>
</evidence>
<dbReference type="EMBL" id="ML179221">
    <property type="protein sequence ID" value="THU94573.1"/>
    <property type="molecule type" value="Genomic_DNA"/>
</dbReference>
<feature type="compositionally biased region" description="Acidic residues" evidence="1">
    <location>
        <begin position="96"/>
        <end position="124"/>
    </location>
</feature>
<name>A0A4S8LZ80_DENBC</name>
<dbReference type="AlphaFoldDB" id="A0A4S8LZ80"/>
<organism evidence="2 3">
    <name type="scientific">Dendrothele bispora (strain CBS 962.96)</name>
    <dbReference type="NCBI Taxonomy" id="1314807"/>
    <lineage>
        <taxon>Eukaryota</taxon>
        <taxon>Fungi</taxon>
        <taxon>Dikarya</taxon>
        <taxon>Basidiomycota</taxon>
        <taxon>Agaricomycotina</taxon>
        <taxon>Agaricomycetes</taxon>
        <taxon>Agaricomycetidae</taxon>
        <taxon>Agaricales</taxon>
        <taxon>Agaricales incertae sedis</taxon>
        <taxon>Dendrothele</taxon>
    </lineage>
</organism>
<feature type="compositionally biased region" description="Basic residues" evidence="1">
    <location>
        <begin position="72"/>
        <end position="90"/>
    </location>
</feature>
<reference evidence="2 3" key="1">
    <citation type="journal article" date="2019" name="Nat. Ecol. Evol.">
        <title>Megaphylogeny resolves global patterns of mushroom evolution.</title>
        <authorList>
            <person name="Varga T."/>
            <person name="Krizsan K."/>
            <person name="Foldi C."/>
            <person name="Dima B."/>
            <person name="Sanchez-Garcia M."/>
            <person name="Sanchez-Ramirez S."/>
            <person name="Szollosi G.J."/>
            <person name="Szarkandi J.G."/>
            <person name="Papp V."/>
            <person name="Albert L."/>
            <person name="Andreopoulos W."/>
            <person name="Angelini C."/>
            <person name="Antonin V."/>
            <person name="Barry K.W."/>
            <person name="Bougher N.L."/>
            <person name="Buchanan P."/>
            <person name="Buyck B."/>
            <person name="Bense V."/>
            <person name="Catcheside P."/>
            <person name="Chovatia M."/>
            <person name="Cooper J."/>
            <person name="Damon W."/>
            <person name="Desjardin D."/>
            <person name="Finy P."/>
            <person name="Geml J."/>
            <person name="Haridas S."/>
            <person name="Hughes K."/>
            <person name="Justo A."/>
            <person name="Karasinski D."/>
            <person name="Kautmanova I."/>
            <person name="Kiss B."/>
            <person name="Kocsube S."/>
            <person name="Kotiranta H."/>
            <person name="LaButti K.M."/>
            <person name="Lechner B.E."/>
            <person name="Liimatainen K."/>
            <person name="Lipzen A."/>
            <person name="Lukacs Z."/>
            <person name="Mihaltcheva S."/>
            <person name="Morgado L.N."/>
            <person name="Niskanen T."/>
            <person name="Noordeloos M.E."/>
            <person name="Ohm R.A."/>
            <person name="Ortiz-Santana B."/>
            <person name="Ovrebo C."/>
            <person name="Racz N."/>
            <person name="Riley R."/>
            <person name="Savchenko A."/>
            <person name="Shiryaev A."/>
            <person name="Soop K."/>
            <person name="Spirin V."/>
            <person name="Szebenyi C."/>
            <person name="Tomsovsky M."/>
            <person name="Tulloss R.E."/>
            <person name="Uehling J."/>
            <person name="Grigoriev I.V."/>
            <person name="Vagvolgyi C."/>
            <person name="Papp T."/>
            <person name="Martin F.M."/>
            <person name="Miettinen O."/>
            <person name="Hibbett D.S."/>
            <person name="Nagy L.G."/>
        </authorList>
    </citation>
    <scope>NUCLEOTIDE SEQUENCE [LARGE SCALE GENOMIC DNA]</scope>
    <source>
        <strain evidence="2 3">CBS 962.96</strain>
    </source>
</reference>
<proteinExistence type="predicted"/>
<evidence type="ECO:0000313" key="2">
    <source>
        <dbReference type="EMBL" id="THU94573.1"/>
    </source>
</evidence>
<feature type="compositionally biased region" description="Acidic residues" evidence="1">
    <location>
        <begin position="206"/>
        <end position="218"/>
    </location>
</feature>
<feature type="compositionally biased region" description="Acidic residues" evidence="1">
    <location>
        <begin position="141"/>
        <end position="151"/>
    </location>
</feature>
<sequence>MTAHNTVAVLQILKMSPDNQQLVDEYRKTDKDIRDIFDNVDEYRRVFDIVVNEFPDLRDPRFSLPSDSQMKSPKKKKPTKPKVKATKKGKEKAIEPVEEEEEDFEEEEGQEEEPEMEDEVEGTQELERSASPAATERIPSEDEGDNGEDTDNTYYPPKSQSEEEEIPPTDEEDADGDRDSQQEEEDEDKVFDQLHSSPIRPSILGFEEESVEREDAVDEGTMQAVVNVILGRPTEEERETEEPCIDS</sequence>
<protein>
    <submittedName>
        <fullName evidence="2">Uncharacterized protein</fullName>
    </submittedName>
</protein>
<feature type="compositionally biased region" description="Acidic residues" evidence="1">
    <location>
        <begin position="162"/>
        <end position="189"/>
    </location>
</feature>
<feature type="region of interest" description="Disordered" evidence="1">
    <location>
        <begin position="57"/>
        <end position="219"/>
    </location>
</feature>
<dbReference type="Proteomes" id="UP000297245">
    <property type="component" value="Unassembled WGS sequence"/>
</dbReference>
<gene>
    <name evidence="2" type="ORF">K435DRAFT_860448</name>
</gene>
<accession>A0A4S8LZ80</accession>
<keyword evidence="3" id="KW-1185">Reference proteome</keyword>
<evidence type="ECO:0000313" key="3">
    <source>
        <dbReference type="Proteomes" id="UP000297245"/>
    </source>
</evidence>